<dbReference type="InterPro" id="IPR008889">
    <property type="entry name" value="VQ"/>
</dbReference>
<organism evidence="3 4">
    <name type="scientific">Fraxinus pennsylvanica</name>
    <dbReference type="NCBI Taxonomy" id="56036"/>
    <lineage>
        <taxon>Eukaryota</taxon>
        <taxon>Viridiplantae</taxon>
        <taxon>Streptophyta</taxon>
        <taxon>Embryophyta</taxon>
        <taxon>Tracheophyta</taxon>
        <taxon>Spermatophyta</taxon>
        <taxon>Magnoliopsida</taxon>
        <taxon>eudicotyledons</taxon>
        <taxon>Gunneridae</taxon>
        <taxon>Pentapetalae</taxon>
        <taxon>asterids</taxon>
        <taxon>lamiids</taxon>
        <taxon>Lamiales</taxon>
        <taxon>Oleaceae</taxon>
        <taxon>Oleeae</taxon>
        <taxon>Fraxinus</taxon>
    </lineage>
</organism>
<evidence type="ECO:0000313" key="3">
    <source>
        <dbReference type="EMBL" id="CAI9753158.1"/>
    </source>
</evidence>
<protein>
    <recommendedName>
        <fullName evidence="2">VQ domain-containing protein</fullName>
    </recommendedName>
</protein>
<proteinExistence type="predicted"/>
<dbReference type="EMBL" id="OU503036">
    <property type="protein sequence ID" value="CAI9753158.1"/>
    <property type="molecule type" value="Genomic_DNA"/>
</dbReference>
<accession>A0AAD1YLF4</accession>
<reference evidence="3" key="1">
    <citation type="submission" date="2023-05" db="EMBL/GenBank/DDBJ databases">
        <authorList>
            <person name="Huff M."/>
        </authorList>
    </citation>
    <scope>NUCLEOTIDE SEQUENCE</scope>
</reference>
<feature type="compositionally biased region" description="Polar residues" evidence="1">
    <location>
        <begin position="62"/>
        <end position="71"/>
    </location>
</feature>
<evidence type="ECO:0000259" key="2">
    <source>
        <dbReference type="Pfam" id="PF05678"/>
    </source>
</evidence>
<dbReference type="InterPro" id="IPR039609">
    <property type="entry name" value="VQ_15/22"/>
</dbReference>
<dbReference type="Pfam" id="PF05678">
    <property type="entry name" value="VQ"/>
    <property type="match status" value="1"/>
</dbReference>
<feature type="domain" description="VQ" evidence="2">
    <location>
        <begin position="204"/>
        <end position="231"/>
    </location>
</feature>
<dbReference type="Proteomes" id="UP000834106">
    <property type="component" value="Chromosome 1"/>
</dbReference>
<feature type="compositionally biased region" description="Basic residues" evidence="1">
    <location>
        <begin position="194"/>
        <end position="203"/>
    </location>
</feature>
<sequence length="462" mass="49646">MPCSVPKTLLINEENLLSCCKRGEEREEEMDSGNSGSLQSSSGGDEEYDSRAASISALMNHPTTHVGSISNPLQPHPQLPPLQSQSQPHTTNHPAVFDPLSYYLRFQNPSSLFNANMVWPKSTTTLGSEPTSTGIINPILASPNFMASFTNHSHMVPFSSGVDNPTSEPQVATDNTISDNQNQIQGQNQTAARNPKKRTRASRRAPTTVLTTDTTNFRTMVQEFTGIPAPPFTSSPFPRSRLDLFGTPSSMRSSPLDTIQPPYLLRPFAQKVQSPTQFLSSASSSSLLNSSSNNNIVTSGSSSAGAYNLTPSINYQLATESSNLSNIFPLANSAMLGSSKPRVSLEIPSDDHSHVKIGGLSEFNLGHVHVNTSISGLPNLVSSDQMALRDDNNATNWSKSPSNNGDLPQMTPVNSNYSLSRNATSGKLIYPASSSSFHGEKGPDNVAPRGEGMVESWICSSD</sequence>
<feature type="region of interest" description="Disordered" evidence="1">
    <location>
        <begin position="62"/>
        <end position="94"/>
    </location>
</feature>
<feature type="region of interest" description="Disordered" evidence="1">
    <location>
        <begin position="23"/>
        <end position="49"/>
    </location>
</feature>
<evidence type="ECO:0000256" key="1">
    <source>
        <dbReference type="SAM" id="MobiDB-lite"/>
    </source>
</evidence>
<feature type="compositionally biased region" description="Polar residues" evidence="1">
    <location>
        <begin position="161"/>
        <end position="192"/>
    </location>
</feature>
<feature type="region of interest" description="Disordered" evidence="1">
    <location>
        <begin position="391"/>
        <end position="418"/>
    </location>
</feature>
<keyword evidence="4" id="KW-1185">Reference proteome</keyword>
<feature type="compositionally biased region" description="Low complexity" evidence="1">
    <location>
        <begin position="32"/>
        <end position="43"/>
    </location>
</feature>
<evidence type="ECO:0000313" key="4">
    <source>
        <dbReference type="Proteomes" id="UP000834106"/>
    </source>
</evidence>
<feature type="compositionally biased region" description="Polar residues" evidence="1">
    <location>
        <begin position="393"/>
        <end position="418"/>
    </location>
</feature>
<feature type="region of interest" description="Disordered" evidence="1">
    <location>
        <begin position="158"/>
        <end position="206"/>
    </location>
</feature>
<name>A0AAD1YLF4_9LAMI</name>
<dbReference type="AlphaFoldDB" id="A0AAD1YLF4"/>
<dbReference type="PANTHER" id="PTHR33179:SF10">
    <property type="entry name" value="OS02G0753700 PROTEIN"/>
    <property type="match status" value="1"/>
</dbReference>
<dbReference type="PANTHER" id="PTHR33179">
    <property type="entry name" value="VQ MOTIF-CONTAINING PROTEIN"/>
    <property type="match status" value="1"/>
</dbReference>
<gene>
    <name evidence="3" type="ORF">FPE_LOCUS589</name>
</gene>